<proteinExistence type="predicted"/>
<comment type="caution">
    <text evidence="1">The sequence shown here is derived from an EMBL/GenBank/DDBJ whole genome shotgun (WGS) entry which is preliminary data.</text>
</comment>
<organism evidence="1 2">
    <name type="scientific">Melastoma candidum</name>
    <dbReference type="NCBI Taxonomy" id="119954"/>
    <lineage>
        <taxon>Eukaryota</taxon>
        <taxon>Viridiplantae</taxon>
        <taxon>Streptophyta</taxon>
        <taxon>Embryophyta</taxon>
        <taxon>Tracheophyta</taxon>
        <taxon>Spermatophyta</taxon>
        <taxon>Magnoliopsida</taxon>
        <taxon>eudicotyledons</taxon>
        <taxon>Gunneridae</taxon>
        <taxon>Pentapetalae</taxon>
        <taxon>rosids</taxon>
        <taxon>malvids</taxon>
        <taxon>Myrtales</taxon>
        <taxon>Melastomataceae</taxon>
        <taxon>Melastomatoideae</taxon>
        <taxon>Melastomateae</taxon>
        <taxon>Melastoma</taxon>
    </lineage>
</organism>
<accession>A0ACB9QAS9</accession>
<name>A0ACB9QAS9_9MYRT</name>
<reference evidence="2" key="1">
    <citation type="journal article" date="2023" name="Front. Plant Sci.">
        <title>Chromosomal-level genome assembly of Melastoma candidum provides insights into trichome evolution.</title>
        <authorList>
            <person name="Zhong Y."/>
            <person name="Wu W."/>
            <person name="Sun C."/>
            <person name="Zou P."/>
            <person name="Liu Y."/>
            <person name="Dai S."/>
            <person name="Zhou R."/>
        </authorList>
    </citation>
    <scope>NUCLEOTIDE SEQUENCE [LARGE SCALE GENOMIC DNA]</scope>
</reference>
<gene>
    <name evidence="1" type="ORF">MLD38_019821</name>
</gene>
<evidence type="ECO:0000313" key="2">
    <source>
        <dbReference type="Proteomes" id="UP001057402"/>
    </source>
</evidence>
<dbReference type="Proteomes" id="UP001057402">
    <property type="component" value="Chromosome 6"/>
</dbReference>
<keyword evidence="2" id="KW-1185">Reference proteome</keyword>
<dbReference type="EMBL" id="CM042885">
    <property type="protein sequence ID" value="KAI4363628.1"/>
    <property type="molecule type" value="Genomic_DNA"/>
</dbReference>
<protein>
    <submittedName>
        <fullName evidence="1">Uncharacterized protein</fullName>
    </submittedName>
</protein>
<evidence type="ECO:0000313" key="1">
    <source>
        <dbReference type="EMBL" id="KAI4363628.1"/>
    </source>
</evidence>
<sequence>MGRITGSFLPQPLQIISPLFILIATFPTIPALPLRPWPHSPSNGSIFRDSNKYEGSSEFVHMKYHMGPVLSSPITVYPIWYGNWQRPQKKIIRDFISSFSAPRSTHPSVSQWWRTVQLYTDQTGANISNSVFLGAEKNDRLCSLGKRLTRLSVQSVIRAAIRSPSNPLPINPKGGIYLILTSDDVYVQDFCNNVCGFHYFTYPSIVGFALPYAWVGNSERQCAGTCAYPFAVPSYIPGMKALKPPSGDVGVDGMVSVIGHEIAELATNPLMNGWYAGEDPSFPVEIGDLCEGIYGTGGGGSYMGQTMKGEDGSTFNMNGVRKRRFLIQWLWNPVVSYCTGPNSLDYHHL</sequence>